<evidence type="ECO:0000256" key="1">
    <source>
        <dbReference type="ARBA" id="ARBA00001917"/>
    </source>
</evidence>
<evidence type="ECO:0000256" key="3">
    <source>
        <dbReference type="ARBA" id="ARBA00022643"/>
    </source>
</evidence>
<protein>
    <recommendedName>
        <fullName evidence="5">FMN hydroxy acid dehydrogenase domain-containing protein</fullName>
    </recommendedName>
</protein>
<dbReference type="Proteomes" id="UP000620266">
    <property type="component" value="Unassembled WGS sequence"/>
</dbReference>
<dbReference type="GO" id="GO:0016491">
    <property type="term" value="F:oxidoreductase activity"/>
    <property type="evidence" value="ECO:0007669"/>
    <property type="project" value="UniProtKB-KW"/>
</dbReference>
<keyword evidence="3" id="KW-0288">FMN</keyword>
<dbReference type="SUPFAM" id="SSF51395">
    <property type="entry name" value="FMN-linked oxidoreductases"/>
    <property type="match status" value="1"/>
</dbReference>
<evidence type="ECO:0000259" key="5">
    <source>
        <dbReference type="PROSITE" id="PS51349"/>
    </source>
</evidence>
<proteinExistence type="predicted"/>
<dbReference type="EMBL" id="BMCG01000003">
    <property type="protein sequence ID" value="GGC09017.1"/>
    <property type="molecule type" value="Genomic_DNA"/>
</dbReference>
<reference evidence="6" key="2">
    <citation type="submission" date="2020-09" db="EMBL/GenBank/DDBJ databases">
        <authorList>
            <person name="Sun Q."/>
            <person name="Sedlacek I."/>
        </authorList>
    </citation>
    <scope>NUCLEOTIDE SEQUENCE</scope>
    <source>
        <strain evidence="6">CCM 7086</strain>
    </source>
</reference>
<keyword evidence="2" id="KW-0285">Flavoprotein</keyword>
<comment type="caution">
    <text evidence="6">The sequence shown here is derived from an EMBL/GenBank/DDBJ whole genome shotgun (WGS) entry which is preliminary data.</text>
</comment>
<dbReference type="InterPro" id="IPR000262">
    <property type="entry name" value="FMN-dep_DH"/>
</dbReference>
<dbReference type="InterPro" id="IPR013785">
    <property type="entry name" value="Aldolase_TIM"/>
</dbReference>
<dbReference type="PROSITE" id="PS51349">
    <property type="entry name" value="FMN_HYDROXY_ACID_DH_2"/>
    <property type="match status" value="1"/>
</dbReference>
<dbReference type="AlphaFoldDB" id="A0A8J2UNX1"/>
<dbReference type="Gene3D" id="3.20.20.70">
    <property type="entry name" value="Aldolase class I"/>
    <property type="match status" value="1"/>
</dbReference>
<feature type="domain" description="FMN hydroxy acid dehydrogenase" evidence="5">
    <location>
        <begin position="1"/>
        <end position="137"/>
    </location>
</feature>
<dbReference type="RefSeq" id="WP_268234716.1">
    <property type="nucleotide sequence ID" value="NZ_BMCG01000003.1"/>
</dbReference>
<dbReference type="Pfam" id="PF01070">
    <property type="entry name" value="FMN_dh"/>
    <property type="match status" value="1"/>
</dbReference>
<comment type="cofactor">
    <cofactor evidence="1">
        <name>FMN</name>
        <dbReference type="ChEBI" id="CHEBI:58210"/>
    </cofactor>
</comment>
<keyword evidence="7" id="KW-1185">Reference proteome</keyword>
<sequence length="137" mass="14854">MRHTARVGQSGIVLGTPLVDMVPTWDELRWLRAQTRLPLLVKGILSASQAREALSCGADGLIVSNHGGRVQDCAPSPMEMLPAIRSMVDQIKPGTPVWLDSGVRWGTDIAKALALGAQAVLIGRRRFMPWLSAAYRA</sequence>
<keyword evidence="4" id="KW-0560">Oxidoreductase</keyword>
<dbReference type="PANTHER" id="PTHR10578:SF107">
    <property type="entry name" value="2-HYDROXYACID OXIDASE 1"/>
    <property type="match status" value="1"/>
</dbReference>
<evidence type="ECO:0000313" key="6">
    <source>
        <dbReference type="EMBL" id="GGC09017.1"/>
    </source>
</evidence>
<organism evidence="6 7">
    <name type="scientific">Oxalicibacterium flavum</name>
    <dbReference type="NCBI Taxonomy" id="179467"/>
    <lineage>
        <taxon>Bacteria</taxon>
        <taxon>Pseudomonadati</taxon>
        <taxon>Pseudomonadota</taxon>
        <taxon>Betaproteobacteria</taxon>
        <taxon>Burkholderiales</taxon>
        <taxon>Oxalobacteraceae</taxon>
        <taxon>Oxalicibacterium</taxon>
    </lineage>
</organism>
<reference evidence="6" key="1">
    <citation type="journal article" date="2014" name="Int. J. Syst. Evol. Microbiol.">
        <title>Complete genome sequence of Corynebacterium casei LMG S-19264T (=DSM 44701T), isolated from a smear-ripened cheese.</title>
        <authorList>
            <consortium name="US DOE Joint Genome Institute (JGI-PGF)"/>
            <person name="Walter F."/>
            <person name="Albersmeier A."/>
            <person name="Kalinowski J."/>
            <person name="Ruckert C."/>
        </authorList>
    </citation>
    <scope>NUCLEOTIDE SEQUENCE</scope>
    <source>
        <strain evidence="6">CCM 7086</strain>
    </source>
</reference>
<evidence type="ECO:0000313" key="7">
    <source>
        <dbReference type="Proteomes" id="UP000620266"/>
    </source>
</evidence>
<dbReference type="PANTHER" id="PTHR10578">
    <property type="entry name" value="S -2-HYDROXY-ACID OXIDASE-RELATED"/>
    <property type="match status" value="1"/>
</dbReference>
<gene>
    <name evidence="6" type="ORF">GCM10007205_17690</name>
</gene>
<accession>A0A8J2UNX1</accession>
<evidence type="ECO:0000256" key="2">
    <source>
        <dbReference type="ARBA" id="ARBA00022630"/>
    </source>
</evidence>
<dbReference type="InterPro" id="IPR037396">
    <property type="entry name" value="FMN_HAD"/>
</dbReference>
<name>A0A8J2UNX1_9BURK</name>
<evidence type="ECO:0000256" key="4">
    <source>
        <dbReference type="ARBA" id="ARBA00023002"/>
    </source>
</evidence>